<dbReference type="FunFam" id="3.40.140.20:FF:000001">
    <property type="entry name" value="Bifunctional purine biosynthesis protein PurH"/>
    <property type="match status" value="1"/>
</dbReference>
<evidence type="ECO:0000313" key="13">
    <source>
        <dbReference type="Proteomes" id="UP000199350"/>
    </source>
</evidence>
<dbReference type="STRING" id="38302.SAMN04488535_0111"/>
<protein>
    <recommendedName>
        <fullName evidence="10">Bifunctional purine biosynthesis protein PurH</fullName>
    </recommendedName>
    <domain>
        <recommendedName>
            <fullName evidence="10">Phosphoribosylaminoimidazolecarboxamide formyltransferase</fullName>
            <ecNumber evidence="10">2.1.2.3</ecNumber>
        </recommendedName>
        <alternativeName>
            <fullName evidence="10">AICAR transformylase</fullName>
        </alternativeName>
    </domain>
    <domain>
        <recommendedName>
            <fullName evidence="10">IMP cyclohydrolase</fullName>
            <ecNumber evidence="10">3.5.4.10</ecNumber>
        </recommendedName>
        <alternativeName>
            <fullName evidence="10">ATIC</fullName>
        </alternativeName>
        <alternativeName>
            <fullName evidence="10">IMP synthase</fullName>
        </alternativeName>
        <alternativeName>
            <fullName evidence="10">Inosinicase</fullName>
        </alternativeName>
    </domain>
</protein>
<dbReference type="EMBL" id="LT629700">
    <property type="protein sequence ID" value="SDL59826.1"/>
    <property type="molecule type" value="Genomic_DNA"/>
</dbReference>
<evidence type="ECO:0000256" key="2">
    <source>
        <dbReference type="ARBA" id="ARBA00004954"/>
    </source>
</evidence>
<comment type="domain">
    <text evidence="10">The IMP cyclohydrolase activity resides in the N-terminal region.</text>
</comment>
<name>A0A1G9LDA4_9CORY</name>
<evidence type="ECO:0000256" key="1">
    <source>
        <dbReference type="ARBA" id="ARBA00004844"/>
    </source>
</evidence>
<dbReference type="EC" id="2.1.2.3" evidence="10"/>
<comment type="similarity">
    <text evidence="3 10">Belongs to the PurH family.</text>
</comment>
<dbReference type="InterPro" id="IPR024051">
    <property type="entry name" value="AICAR_Tfase_dup_dom_sf"/>
</dbReference>
<dbReference type="Gene3D" id="3.40.140.20">
    <property type="match status" value="2"/>
</dbReference>
<proteinExistence type="inferred from homology"/>
<evidence type="ECO:0000259" key="11">
    <source>
        <dbReference type="PROSITE" id="PS51855"/>
    </source>
</evidence>
<dbReference type="InterPro" id="IPR036914">
    <property type="entry name" value="MGS-like_dom_sf"/>
</dbReference>
<evidence type="ECO:0000256" key="9">
    <source>
        <dbReference type="ARBA" id="ARBA00050687"/>
    </source>
</evidence>
<sequence>MVVDHIAIKRALISVYDKTGLDELARALGEAGVEIVSTGSTAKRIAEAGVAVTEVADLTGFPEVLGGRVKTLHPRVHAGILADLRDEDHERQLADLGIEPFQLVVVNLYPFEETVASGASFDECVEQIDIGGPSMVRAAAKNHPSVAVVTDPRRYADVIDAVRGDGFSLDDRRELAYEAFSHTADYDAAVSDWFAEQVDSDGEGDLRYGENPHQAASLINEGWGLANAVQHGGKEMSYNNYQDADAAWRAAWDHDRPCVAIIKHANPCGIAVSDDSIAEAHRKAHACDPVSAYGGVIAVNREVTLELAESIKPIFTEVVVAPSYEDAALELLKEKKNLRILEVEPEFRGEELKQISGGFLVQERDTFQAEGDAVDNWQLVAGEPASDTVLADLEFAWRSIRCVKSNAILIASNGASVGVGMGQVNRVDSAKLAVERANTLDDGVNRTTGAAAASDAFFPFVDGFQVLADAGVTAVVQPGGSIRDEEVIAAAKEAGVTMYLTGTRHFAH</sequence>
<dbReference type="Pfam" id="PF02142">
    <property type="entry name" value="MGS"/>
    <property type="match status" value="1"/>
</dbReference>
<dbReference type="GO" id="GO:0003937">
    <property type="term" value="F:IMP cyclohydrolase activity"/>
    <property type="evidence" value="ECO:0007669"/>
    <property type="project" value="UniProtKB-UniRule"/>
</dbReference>
<dbReference type="UniPathway" id="UPA00074">
    <property type="reaction ID" value="UER00133"/>
</dbReference>
<dbReference type="NCBIfam" id="NF002049">
    <property type="entry name" value="PRK00881.1"/>
    <property type="match status" value="1"/>
</dbReference>
<evidence type="ECO:0000256" key="10">
    <source>
        <dbReference type="HAMAP-Rule" id="MF_00139"/>
    </source>
</evidence>
<dbReference type="CDD" id="cd01421">
    <property type="entry name" value="IMPCH"/>
    <property type="match status" value="1"/>
</dbReference>
<dbReference type="GO" id="GO:0006189">
    <property type="term" value="P:'de novo' IMP biosynthetic process"/>
    <property type="evidence" value="ECO:0007669"/>
    <property type="project" value="UniProtKB-UniRule"/>
</dbReference>
<dbReference type="AlphaFoldDB" id="A0A1G9LDA4"/>
<dbReference type="SMART" id="SM00798">
    <property type="entry name" value="AICARFT_IMPCHas"/>
    <property type="match status" value="1"/>
</dbReference>
<reference evidence="13" key="1">
    <citation type="submission" date="2016-10" db="EMBL/GenBank/DDBJ databases">
        <authorList>
            <person name="Varghese N."/>
            <person name="Submissions S."/>
        </authorList>
    </citation>
    <scope>NUCLEOTIDE SEQUENCE [LARGE SCALE GENOMIC DNA]</scope>
    <source>
        <strain evidence="13">DSM 20632</strain>
    </source>
</reference>
<dbReference type="PANTHER" id="PTHR11692">
    <property type="entry name" value="BIFUNCTIONAL PURINE BIOSYNTHESIS PROTEIN PURH"/>
    <property type="match status" value="1"/>
</dbReference>
<dbReference type="Proteomes" id="UP000199350">
    <property type="component" value="Chromosome I"/>
</dbReference>
<dbReference type="InterPro" id="IPR002695">
    <property type="entry name" value="PurH-like"/>
</dbReference>
<dbReference type="SUPFAM" id="SSF53927">
    <property type="entry name" value="Cytidine deaminase-like"/>
    <property type="match status" value="1"/>
</dbReference>
<evidence type="ECO:0000256" key="6">
    <source>
        <dbReference type="ARBA" id="ARBA00022801"/>
    </source>
</evidence>
<evidence type="ECO:0000256" key="7">
    <source>
        <dbReference type="ARBA" id="ARBA00023268"/>
    </source>
</evidence>
<organism evidence="12 13">
    <name type="scientific">Corynebacterium mycetoides</name>
    <dbReference type="NCBI Taxonomy" id="38302"/>
    <lineage>
        <taxon>Bacteria</taxon>
        <taxon>Bacillati</taxon>
        <taxon>Actinomycetota</taxon>
        <taxon>Actinomycetes</taxon>
        <taxon>Mycobacteriales</taxon>
        <taxon>Corynebacteriaceae</taxon>
        <taxon>Corynebacterium</taxon>
    </lineage>
</organism>
<comment type="pathway">
    <text evidence="1 10">Purine metabolism; IMP biosynthesis via de novo pathway; IMP from 5-formamido-1-(5-phospho-D-ribosyl)imidazole-4-carboxamide: step 1/1.</text>
</comment>
<dbReference type="InterPro" id="IPR016193">
    <property type="entry name" value="Cytidine_deaminase-like"/>
</dbReference>
<dbReference type="GO" id="GO:0005829">
    <property type="term" value="C:cytosol"/>
    <property type="evidence" value="ECO:0007669"/>
    <property type="project" value="TreeGrafter"/>
</dbReference>
<comment type="catalytic activity">
    <reaction evidence="8 10">
        <text>(6R)-10-formyltetrahydrofolate + 5-amino-1-(5-phospho-beta-D-ribosyl)imidazole-4-carboxamide = 5-formamido-1-(5-phospho-D-ribosyl)imidazole-4-carboxamide + (6S)-5,6,7,8-tetrahydrofolate</text>
        <dbReference type="Rhea" id="RHEA:22192"/>
        <dbReference type="ChEBI" id="CHEBI:57453"/>
        <dbReference type="ChEBI" id="CHEBI:58467"/>
        <dbReference type="ChEBI" id="CHEBI:58475"/>
        <dbReference type="ChEBI" id="CHEBI:195366"/>
        <dbReference type="EC" id="2.1.2.3"/>
    </reaction>
</comment>
<dbReference type="SMART" id="SM00851">
    <property type="entry name" value="MGS"/>
    <property type="match status" value="1"/>
</dbReference>
<dbReference type="Gene3D" id="3.40.50.1380">
    <property type="entry name" value="Methylglyoxal synthase-like domain"/>
    <property type="match status" value="1"/>
</dbReference>
<dbReference type="NCBIfam" id="TIGR00355">
    <property type="entry name" value="purH"/>
    <property type="match status" value="1"/>
</dbReference>
<dbReference type="GO" id="GO:0004643">
    <property type="term" value="F:phosphoribosylaminoimidazolecarboxamide formyltransferase activity"/>
    <property type="evidence" value="ECO:0007669"/>
    <property type="project" value="UniProtKB-UniRule"/>
</dbReference>
<feature type="domain" description="MGS-like" evidence="11">
    <location>
        <begin position="1"/>
        <end position="150"/>
    </location>
</feature>
<dbReference type="SUPFAM" id="SSF52335">
    <property type="entry name" value="Methylglyoxal synthase-like"/>
    <property type="match status" value="1"/>
</dbReference>
<accession>A0A1G9LDA4</accession>
<dbReference type="InterPro" id="IPR011607">
    <property type="entry name" value="MGS-like_dom"/>
</dbReference>
<dbReference type="RefSeq" id="WP_092147358.1">
    <property type="nucleotide sequence ID" value="NZ_LT629700.1"/>
</dbReference>
<dbReference type="HAMAP" id="MF_00139">
    <property type="entry name" value="PurH"/>
    <property type="match status" value="1"/>
</dbReference>
<keyword evidence="4 10" id="KW-0808">Transferase</keyword>
<evidence type="ECO:0000256" key="5">
    <source>
        <dbReference type="ARBA" id="ARBA00022755"/>
    </source>
</evidence>
<dbReference type="EC" id="3.5.4.10" evidence="10"/>
<keyword evidence="5 10" id="KW-0658">Purine biosynthesis</keyword>
<dbReference type="FunFam" id="3.40.50.1380:FF:000001">
    <property type="entry name" value="Bifunctional purine biosynthesis protein PurH"/>
    <property type="match status" value="1"/>
</dbReference>
<dbReference type="OrthoDB" id="9802065at2"/>
<keyword evidence="6 10" id="KW-0378">Hydrolase</keyword>
<dbReference type="Pfam" id="PF01808">
    <property type="entry name" value="AICARFT_IMPCHas"/>
    <property type="match status" value="1"/>
</dbReference>
<evidence type="ECO:0000313" key="12">
    <source>
        <dbReference type="EMBL" id="SDL59826.1"/>
    </source>
</evidence>
<evidence type="ECO:0000256" key="3">
    <source>
        <dbReference type="ARBA" id="ARBA00007667"/>
    </source>
</evidence>
<comment type="catalytic activity">
    <reaction evidence="9 10">
        <text>IMP + H2O = 5-formamido-1-(5-phospho-D-ribosyl)imidazole-4-carboxamide</text>
        <dbReference type="Rhea" id="RHEA:18445"/>
        <dbReference type="ChEBI" id="CHEBI:15377"/>
        <dbReference type="ChEBI" id="CHEBI:58053"/>
        <dbReference type="ChEBI" id="CHEBI:58467"/>
        <dbReference type="EC" id="3.5.4.10"/>
    </reaction>
</comment>
<keyword evidence="13" id="KW-1185">Reference proteome</keyword>
<evidence type="ECO:0000256" key="4">
    <source>
        <dbReference type="ARBA" id="ARBA00022679"/>
    </source>
</evidence>
<dbReference type="PANTHER" id="PTHR11692:SF0">
    <property type="entry name" value="BIFUNCTIONAL PURINE BIOSYNTHESIS PROTEIN ATIC"/>
    <property type="match status" value="1"/>
</dbReference>
<keyword evidence="7 10" id="KW-0511">Multifunctional enzyme</keyword>
<gene>
    <name evidence="10" type="primary">purH</name>
    <name evidence="12" type="ORF">SAMN04488535_0111</name>
</gene>
<dbReference type="PROSITE" id="PS51855">
    <property type="entry name" value="MGS"/>
    <property type="match status" value="1"/>
</dbReference>
<dbReference type="PIRSF" id="PIRSF000414">
    <property type="entry name" value="AICARFT_IMPCHas"/>
    <property type="match status" value="1"/>
</dbReference>
<evidence type="ECO:0000256" key="8">
    <source>
        <dbReference type="ARBA" id="ARBA00050488"/>
    </source>
</evidence>
<comment type="pathway">
    <text evidence="2 10">Purine metabolism; IMP biosynthesis via de novo pathway; 5-formamido-1-(5-phospho-D-ribosyl)imidazole-4-carboxamide from 5-amino-1-(5-phospho-D-ribosyl)imidazole-4-carboxamide (10-formyl THF route): step 1/1.</text>
</comment>